<dbReference type="PROSITE" id="PS00389">
    <property type="entry name" value="ATPASE_DELTA"/>
    <property type="match status" value="1"/>
</dbReference>
<evidence type="ECO:0000256" key="5">
    <source>
        <dbReference type="ARBA" id="ARBA00023136"/>
    </source>
</evidence>
<dbReference type="SUPFAM" id="SSF47928">
    <property type="entry name" value="N-terminal domain of the delta subunit of the F1F0-ATP synthase"/>
    <property type="match status" value="1"/>
</dbReference>
<dbReference type="InterPro" id="IPR000711">
    <property type="entry name" value="ATPase_OSCP/dsu"/>
</dbReference>
<dbReference type="PANTHER" id="PTHR11910">
    <property type="entry name" value="ATP SYNTHASE DELTA CHAIN"/>
    <property type="match status" value="1"/>
</dbReference>
<evidence type="ECO:0000313" key="9">
    <source>
        <dbReference type="Proteomes" id="UP001267426"/>
    </source>
</evidence>
<keyword evidence="5 7" id="KW-0472">Membrane</keyword>
<comment type="similarity">
    <text evidence="7">Belongs to the ATPase delta chain family.</text>
</comment>
<keyword evidence="2 7" id="KW-0813">Transport</keyword>
<keyword evidence="7" id="KW-1003">Cell membrane</keyword>
<evidence type="ECO:0000256" key="1">
    <source>
        <dbReference type="ARBA" id="ARBA00004370"/>
    </source>
</evidence>
<comment type="caution">
    <text evidence="8">The sequence shown here is derived from an EMBL/GenBank/DDBJ whole genome shotgun (WGS) entry which is preliminary data.</text>
</comment>
<keyword evidence="4 7" id="KW-0406">Ion transport</keyword>
<dbReference type="Proteomes" id="UP001267426">
    <property type="component" value="Unassembled WGS sequence"/>
</dbReference>
<dbReference type="InterPro" id="IPR026015">
    <property type="entry name" value="ATP_synth_OSCP/delta_N_sf"/>
</dbReference>
<evidence type="ECO:0000256" key="4">
    <source>
        <dbReference type="ARBA" id="ARBA00023065"/>
    </source>
</evidence>
<dbReference type="EMBL" id="JAVRHT010000001">
    <property type="protein sequence ID" value="MDT0630393.1"/>
    <property type="molecule type" value="Genomic_DNA"/>
</dbReference>
<proteinExistence type="inferred from homology"/>
<evidence type="ECO:0000256" key="6">
    <source>
        <dbReference type="ARBA" id="ARBA00023310"/>
    </source>
</evidence>
<dbReference type="InterPro" id="IPR020781">
    <property type="entry name" value="ATPase_OSCP/d_CS"/>
</dbReference>
<evidence type="ECO:0000256" key="2">
    <source>
        <dbReference type="ARBA" id="ARBA00022448"/>
    </source>
</evidence>
<comment type="subcellular location">
    <subcellularLocation>
        <location evidence="7">Cell membrane</location>
        <topology evidence="7">Peripheral membrane protein</topology>
    </subcellularLocation>
    <subcellularLocation>
        <location evidence="1">Membrane</location>
    </subcellularLocation>
</comment>
<keyword evidence="3 7" id="KW-0375">Hydrogen ion transport</keyword>
<comment type="function">
    <text evidence="7">This protein is part of the stalk that links CF(0) to CF(1). It either transmits conformational changes from CF(0) to CF(1) or is implicated in proton conduction.</text>
</comment>
<sequence>MDAVSRRYAQALTEEAQQTGTLAAVDADVALLTETLDGSRELRLALTSPVVPQAKKEAVLQSLFGDKLSDLSVRFLNLLVQNQRDGQIPSILDAYRALRDERTGTVEATVRTAKPMSAEERDRLQTALEARADATVRMRVDIDPSLIGGLVVRVGDVVYDRSVRHQLETLREQLAERAAVSLN</sequence>
<name>A0ABU3BM70_9BACT</name>
<keyword evidence="7" id="KW-0139">CF(1)</keyword>
<dbReference type="HAMAP" id="MF_01416">
    <property type="entry name" value="ATP_synth_delta_bact"/>
    <property type="match status" value="1"/>
</dbReference>
<comment type="function">
    <text evidence="7">F(1)F(0) ATP synthase produces ATP from ADP in the presence of a proton or sodium gradient. F-type ATPases consist of two structural domains, F(1) containing the extramembraneous catalytic core and F(0) containing the membrane proton channel, linked together by a central stalk and a peripheral stalk. During catalysis, ATP synthesis in the catalytic domain of F(1) is coupled via a rotary mechanism of the central stalk subunits to proton translocation.</text>
</comment>
<accession>A0ABU3BM70</accession>
<dbReference type="Gene3D" id="1.10.520.20">
    <property type="entry name" value="N-terminal domain of the delta subunit of the F1F0-ATP synthase"/>
    <property type="match status" value="1"/>
</dbReference>
<protein>
    <recommendedName>
        <fullName evidence="7">ATP synthase subunit delta</fullName>
    </recommendedName>
    <alternativeName>
        <fullName evidence="7">ATP synthase F(1) sector subunit delta</fullName>
    </alternativeName>
    <alternativeName>
        <fullName evidence="7">F-type ATPase subunit delta</fullName>
        <shortName evidence="7">F-ATPase subunit delta</shortName>
    </alternativeName>
</protein>
<evidence type="ECO:0000256" key="3">
    <source>
        <dbReference type="ARBA" id="ARBA00022781"/>
    </source>
</evidence>
<organism evidence="8 9">
    <name type="scientific">Rubrivirga litoralis</name>
    <dbReference type="NCBI Taxonomy" id="3075598"/>
    <lineage>
        <taxon>Bacteria</taxon>
        <taxon>Pseudomonadati</taxon>
        <taxon>Rhodothermota</taxon>
        <taxon>Rhodothermia</taxon>
        <taxon>Rhodothermales</taxon>
        <taxon>Rubricoccaceae</taxon>
        <taxon>Rubrivirga</taxon>
    </lineage>
</organism>
<keyword evidence="9" id="KW-1185">Reference proteome</keyword>
<dbReference type="Pfam" id="PF00213">
    <property type="entry name" value="OSCP"/>
    <property type="match status" value="1"/>
</dbReference>
<evidence type="ECO:0000256" key="7">
    <source>
        <dbReference type="HAMAP-Rule" id="MF_01416"/>
    </source>
</evidence>
<evidence type="ECO:0000313" key="8">
    <source>
        <dbReference type="EMBL" id="MDT0630393.1"/>
    </source>
</evidence>
<keyword evidence="6 7" id="KW-0066">ATP synthesis</keyword>
<dbReference type="RefSeq" id="WP_311661460.1">
    <property type="nucleotide sequence ID" value="NZ_JAVRHT010000001.1"/>
</dbReference>
<dbReference type="PRINTS" id="PR00125">
    <property type="entry name" value="ATPASEDELTA"/>
</dbReference>
<gene>
    <name evidence="7 8" type="primary">atpH</name>
    <name evidence="8" type="ORF">RM540_01425</name>
</gene>
<dbReference type="NCBIfam" id="TIGR01145">
    <property type="entry name" value="ATP_synt_delta"/>
    <property type="match status" value="1"/>
</dbReference>
<reference evidence="8 9" key="1">
    <citation type="submission" date="2023-09" db="EMBL/GenBank/DDBJ databases">
        <authorList>
            <person name="Rey-Velasco X."/>
        </authorList>
    </citation>
    <scope>NUCLEOTIDE SEQUENCE [LARGE SCALE GENOMIC DNA]</scope>
    <source>
        <strain evidence="8 9">F394</strain>
    </source>
</reference>